<dbReference type="Gene3D" id="1.50.10.10">
    <property type="match status" value="1"/>
</dbReference>
<dbReference type="RefSeq" id="WP_047233557.1">
    <property type="nucleotide sequence ID" value="NZ_JNBQ01000021.1"/>
</dbReference>
<keyword evidence="2" id="KW-0413">Isomerase</keyword>
<protein>
    <submittedName>
        <fullName evidence="4">N-acyl-D-glucosamine 2-epimerase</fullName>
    </submittedName>
</protein>
<proteinExistence type="inferred from homology"/>
<sequence length="431" mass="46570">MTEHPSEQRTPAPDPRGDLTAGSARWRRDQLADLLRFGQASLRADGAAQWLDDDGRPDPSQPVHTWITSRMAHVYAFASLLGVPGAGERADAALHGLRAVLVDAENGGWVSSRGPARRPGDLEVGEGVPVDGTKSAYAHAFVVLAAASGTIAGREGARELLDAALAVLDERFWEPGPRMHADEWSRDWTTLDEYRGVNANMHAVEALLAAHDATGDAEWLSRAASIADRVIGWARENEWRIPEHFDADWNPLPDYNADRPRDPFKPYGSTPGHGLEWARLLLQVDVASGTPGARTEAAVALFDRAVADGWDGEHGGGFVYTVDWSGVPVEPRRYHWVAAEAVAAADVLGRVTGDSRFAEAAAGWWAWIDRYLVDPERGSWHHELDTANRPDGVTWVGKPDVYHAAQAVILPDLPLTGSLAASAKAAGSILG</sequence>
<dbReference type="GO" id="GO:0005975">
    <property type="term" value="P:carbohydrate metabolic process"/>
    <property type="evidence" value="ECO:0007669"/>
    <property type="project" value="InterPro"/>
</dbReference>
<comment type="similarity">
    <text evidence="1">Belongs to the N-acylglucosamine 2-epimerase family.</text>
</comment>
<dbReference type="EMBL" id="JNBQ01000021">
    <property type="protein sequence ID" value="KLN34047.1"/>
    <property type="molecule type" value="Genomic_DNA"/>
</dbReference>
<evidence type="ECO:0000256" key="3">
    <source>
        <dbReference type="SAM" id="MobiDB-lite"/>
    </source>
</evidence>
<dbReference type="InterPro" id="IPR010819">
    <property type="entry name" value="AGE/CE"/>
</dbReference>
<comment type="caution">
    <text evidence="4">The sequence shown here is derived from an EMBL/GenBank/DDBJ whole genome shotgun (WGS) entry which is preliminary data.</text>
</comment>
<dbReference type="STRING" id="264251.FB00_14440"/>
<evidence type="ECO:0000313" key="5">
    <source>
        <dbReference type="Proteomes" id="UP000035265"/>
    </source>
</evidence>
<dbReference type="InterPro" id="IPR012341">
    <property type="entry name" value="6hp_glycosidase-like_sf"/>
</dbReference>
<organism evidence="4 5">
    <name type="scientific">Cellulosimicrobium funkei</name>
    <dbReference type="NCBI Taxonomy" id="264251"/>
    <lineage>
        <taxon>Bacteria</taxon>
        <taxon>Bacillati</taxon>
        <taxon>Actinomycetota</taxon>
        <taxon>Actinomycetes</taxon>
        <taxon>Micrococcales</taxon>
        <taxon>Promicromonosporaceae</taxon>
        <taxon>Cellulosimicrobium</taxon>
    </lineage>
</organism>
<dbReference type="GO" id="GO:0016853">
    <property type="term" value="F:isomerase activity"/>
    <property type="evidence" value="ECO:0007669"/>
    <property type="project" value="UniProtKB-KW"/>
</dbReference>
<feature type="region of interest" description="Disordered" evidence="3">
    <location>
        <begin position="1"/>
        <end position="24"/>
    </location>
</feature>
<evidence type="ECO:0000313" key="4">
    <source>
        <dbReference type="EMBL" id="KLN34047.1"/>
    </source>
</evidence>
<dbReference type="PATRIC" id="fig|264251.5.peg.2941"/>
<evidence type="ECO:0000256" key="2">
    <source>
        <dbReference type="ARBA" id="ARBA00023235"/>
    </source>
</evidence>
<dbReference type="InterPro" id="IPR008928">
    <property type="entry name" value="6-hairpin_glycosidase_sf"/>
</dbReference>
<dbReference type="AlphaFoldDB" id="A0A0H2L1J2"/>
<keyword evidence="5" id="KW-1185">Reference proteome</keyword>
<reference evidence="4 5" key="1">
    <citation type="submission" date="2014-05" db="EMBL/GenBank/DDBJ databases">
        <title>Cellulosimicrobium funkei U11 genome.</title>
        <authorList>
            <person name="Hu C."/>
            <person name="Gong Y."/>
            <person name="Wan W."/>
            <person name="Jiang M."/>
        </authorList>
    </citation>
    <scope>NUCLEOTIDE SEQUENCE [LARGE SCALE GENOMIC DNA]</scope>
    <source>
        <strain evidence="4 5">U11</strain>
    </source>
</reference>
<dbReference type="Pfam" id="PF07221">
    <property type="entry name" value="GlcNAc_2-epim"/>
    <property type="match status" value="1"/>
</dbReference>
<dbReference type="PANTHER" id="PTHR15108">
    <property type="entry name" value="N-ACYLGLUCOSAMINE-2-EPIMERASE"/>
    <property type="match status" value="1"/>
</dbReference>
<accession>A0A0H2L1J2</accession>
<evidence type="ECO:0000256" key="1">
    <source>
        <dbReference type="ARBA" id="ARBA00008558"/>
    </source>
</evidence>
<gene>
    <name evidence="4" type="ORF">FB00_14440</name>
</gene>
<dbReference type="Proteomes" id="UP000035265">
    <property type="component" value="Unassembled WGS sequence"/>
</dbReference>
<dbReference type="SUPFAM" id="SSF48208">
    <property type="entry name" value="Six-hairpin glycosidases"/>
    <property type="match status" value="1"/>
</dbReference>
<name>A0A0H2L1J2_9MICO</name>